<dbReference type="OrthoDB" id="206213at2759"/>
<proteinExistence type="predicted"/>
<reference evidence="2" key="2">
    <citation type="submission" date="2015-01" db="EMBL/GenBank/DDBJ databases">
        <title>Evolutionary Origins and Diversification of the Mycorrhizal Mutualists.</title>
        <authorList>
            <consortium name="DOE Joint Genome Institute"/>
            <consortium name="Mycorrhizal Genomics Consortium"/>
            <person name="Kohler A."/>
            <person name="Kuo A."/>
            <person name="Nagy L.G."/>
            <person name="Floudas D."/>
            <person name="Copeland A."/>
            <person name="Barry K.W."/>
            <person name="Cichocki N."/>
            <person name="Veneault-Fourrey C."/>
            <person name="LaButti K."/>
            <person name="Lindquist E.A."/>
            <person name="Lipzen A."/>
            <person name="Lundell T."/>
            <person name="Morin E."/>
            <person name="Murat C."/>
            <person name="Riley R."/>
            <person name="Ohm R."/>
            <person name="Sun H."/>
            <person name="Tunlid A."/>
            <person name="Henrissat B."/>
            <person name="Grigoriev I.V."/>
            <person name="Hibbett D.S."/>
            <person name="Martin F."/>
        </authorList>
    </citation>
    <scope>NUCLEOTIDE SEQUENCE [LARGE SCALE GENOMIC DNA]</scope>
    <source>
        <strain evidence="2">Foug A</strain>
    </source>
</reference>
<keyword evidence="2" id="KW-1185">Reference proteome</keyword>
<reference evidence="1 2" key="1">
    <citation type="submission" date="2014-04" db="EMBL/GenBank/DDBJ databases">
        <authorList>
            <consortium name="DOE Joint Genome Institute"/>
            <person name="Kuo A."/>
            <person name="Kohler A."/>
            <person name="Nagy L.G."/>
            <person name="Floudas D."/>
            <person name="Copeland A."/>
            <person name="Barry K.W."/>
            <person name="Cichocki N."/>
            <person name="Veneault-Fourrey C."/>
            <person name="LaButti K."/>
            <person name="Lindquist E.A."/>
            <person name="Lipzen A."/>
            <person name="Lundell T."/>
            <person name="Morin E."/>
            <person name="Murat C."/>
            <person name="Sun H."/>
            <person name="Tunlid A."/>
            <person name="Henrissat B."/>
            <person name="Grigoriev I.V."/>
            <person name="Hibbett D.S."/>
            <person name="Martin F."/>
            <person name="Nordberg H.P."/>
            <person name="Cantor M.N."/>
            <person name="Hua S.X."/>
        </authorList>
    </citation>
    <scope>NUCLEOTIDE SEQUENCE [LARGE SCALE GENOMIC DNA]</scope>
    <source>
        <strain evidence="1 2">Foug A</strain>
    </source>
</reference>
<evidence type="ECO:0000313" key="1">
    <source>
        <dbReference type="EMBL" id="KIM68127.1"/>
    </source>
</evidence>
<accession>A0A0C3AT57</accession>
<dbReference type="HOGENOM" id="CLU_2489534_0_0_1"/>
<dbReference type="STRING" id="1036808.A0A0C3AT57"/>
<protein>
    <submittedName>
        <fullName evidence="1">Uncharacterized protein</fullName>
    </submittedName>
</protein>
<name>A0A0C3AT57_9AGAM</name>
<feature type="non-terminal residue" evidence="1">
    <location>
        <position position="1"/>
    </location>
</feature>
<dbReference type="InParanoid" id="A0A0C3AT57"/>
<dbReference type="Proteomes" id="UP000053989">
    <property type="component" value="Unassembled WGS sequence"/>
</dbReference>
<sequence>SLNSLVVSEHEVATVFHLSPSLFTCQKHLKCSLFRPSRPYWVVDVYDIVSSPTKTMDNTATSKSEMGDWRSGASRGDAYLSPVNISH</sequence>
<gene>
    <name evidence="1" type="ORF">SCLCIDRAFT_106550</name>
</gene>
<dbReference type="AlphaFoldDB" id="A0A0C3AT57"/>
<organism evidence="1 2">
    <name type="scientific">Scleroderma citrinum Foug A</name>
    <dbReference type="NCBI Taxonomy" id="1036808"/>
    <lineage>
        <taxon>Eukaryota</taxon>
        <taxon>Fungi</taxon>
        <taxon>Dikarya</taxon>
        <taxon>Basidiomycota</taxon>
        <taxon>Agaricomycotina</taxon>
        <taxon>Agaricomycetes</taxon>
        <taxon>Agaricomycetidae</taxon>
        <taxon>Boletales</taxon>
        <taxon>Sclerodermatineae</taxon>
        <taxon>Sclerodermataceae</taxon>
        <taxon>Scleroderma</taxon>
    </lineage>
</organism>
<evidence type="ECO:0000313" key="2">
    <source>
        <dbReference type="Proteomes" id="UP000053989"/>
    </source>
</evidence>
<dbReference type="EMBL" id="KN822010">
    <property type="protein sequence ID" value="KIM68127.1"/>
    <property type="molecule type" value="Genomic_DNA"/>
</dbReference>